<feature type="signal peptide" evidence="5">
    <location>
        <begin position="1"/>
        <end position="24"/>
    </location>
</feature>
<proteinExistence type="predicted"/>
<comment type="caution">
    <text evidence="6">The sequence shown here is derived from an EMBL/GenBank/DDBJ whole genome shotgun (WGS) entry which is preliminary data.</text>
</comment>
<evidence type="ECO:0000256" key="5">
    <source>
        <dbReference type="SAM" id="SignalP"/>
    </source>
</evidence>
<keyword evidence="4" id="KW-0653">Protein transport</keyword>
<evidence type="ECO:0000256" key="1">
    <source>
        <dbReference type="ARBA" id="ARBA00011245"/>
    </source>
</evidence>
<gene>
    <name evidence="6" type="ORF">METHB2_510004</name>
</gene>
<dbReference type="GO" id="GO:0015031">
    <property type="term" value="P:protein transport"/>
    <property type="evidence" value="ECO:0007669"/>
    <property type="project" value="UniProtKB-KW"/>
</dbReference>
<dbReference type="Gene3D" id="2.50.20.10">
    <property type="entry name" value="Lipoprotein localisation LolA/LolB/LppX"/>
    <property type="match status" value="1"/>
</dbReference>
<evidence type="ECO:0000256" key="2">
    <source>
        <dbReference type="ARBA" id="ARBA00022448"/>
    </source>
</evidence>
<name>A0A8S0WR74_9GAMM</name>
<keyword evidence="7" id="KW-1185">Reference proteome</keyword>
<evidence type="ECO:0000313" key="6">
    <source>
        <dbReference type="EMBL" id="CAA9891869.1"/>
    </source>
</evidence>
<dbReference type="Pfam" id="PF03548">
    <property type="entry name" value="LolA"/>
    <property type="match status" value="1"/>
</dbReference>
<dbReference type="SUPFAM" id="SSF89392">
    <property type="entry name" value="Prokaryotic lipoproteins and lipoprotein localization factors"/>
    <property type="match status" value="1"/>
</dbReference>
<evidence type="ECO:0000256" key="4">
    <source>
        <dbReference type="ARBA" id="ARBA00022927"/>
    </source>
</evidence>
<sequence length="199" mass="22333">MPCPGLAFLNALLFFLLSFNHSHADDVLAQITTRLAKTEITQGNFQQEKRLKILRKPLISSGAFTYHQSKGVIWKTLTPVFSILLVNESRLLTSQGEQAVPAALGKVFNSILGGNLNRLTEDFSITGFDQKPSWQLQLKPKDELLKKIITTILLTGDNELRLVEMQEADGNITRINFGQITHPEQLTTEQEADFERLSP</sequence>
<protein>
    <submittedName>
        <fullName evidence="6">Outer-membrane lipoprotein carrier protein</fullName>
    </submittedName>
</protein>
<dbReference type="EMBL" id="CADCXN010000082">
    <property type="protein sequence ID" value="CAA9891869.1"/>
    <property type="molecule type" value="Genomic_DNA"/>
</dbReference>
<dbReference type="InterPro" id="IPR029046">
    <property type="entry name" value="LolA/LolB/LppX"/>
</dbReference>
<evidence type="ECO:0000313" key="7">
    <source>
        <dbReference type="Proteomes" id="UP000494216"/>
    </source>
</evidence>
<comment type="subunit">
    <text evidence="1">Monomer.</text>
</comment>
<keyword evidence="3 5" id="KW-0732">Signal</keyword>
<organism evidence="6 7">
    <name type="scientific">Candidatus Methylobacter favarea</name>
    <dbReference type="NCBI Taxonomy" id="2707345"/>
    <lineage>
        <taxon>Bacteria</taxon>
        <taxon>Pseudomonadati</taxon>
        <taxon>Pseudomonadota</taxon>
        <taxon>Gammaproteobacteria</taxon>
        <taxon>Methylococcales</taxon>
        <taxon>Methylococcaceae</taxon>
        <taxon>Methylobacter</taxon>
    </lineage>
</organism>
<feature type="chain" id="PRO_5035733515" evidence="5">
    <location>
        <begin position="25"/>
        <end position="199"/>
    </location>
</feature>
<keyword evidence="2" id="KW-0813">Transport</keyword>
<dbReference type="AlphaFoldDB" id="A0A8S0WR74"/>
<evidence type="ECO:0000256" key="3">
    <source>
        <dbReference type="ARBA" id="ARBA00022729"/>
    </source>
</evidence>
<reference evidence="6 7" key="1">
    <citation type="submission" date="2020-02" db="EMBL/GenBank/DDBJ databases">
        <authorList>
            <person name="Hogendoorn C."/>
        </authorList>
    </citation>
    <scope>NUCLEOTIDE SEQUENCE [LARGE SCALE GENOMIC DNA]</scope>
    <source>
        <strain evidence="6">METHB21</strain>
    </source>
</reference>
<accession>A0A8S0WR74</accession>
<dbReference type="InterPro" id="IPR004564">
    <property type="entry name" value="OM_lipoprot_carrier_LolA-like"/>
</dbReference>
<keyword evidence="6" id="KW-0449">Lipoprotein</keyword>
<dbReference type="Proteomes" id="UP000494216">
    <property type="component" value="Unassembled WGS sequence"/>
</dbReference>
<dbReference type="CDD" id="cd16325">
    <property type="entry name" value="LolA"/>
    <property type="match status" value="1"/>
</dbReference>